<dbReference type="InterPro" id="IPR005046">
    <property type="entry name" value="DUF285"/>
</dbReference>
<dbReference type="EMBL" id="LRDT01000049">
    <property type="protein sequence ID" value="KZA11548.1"/>
    <property type="molecule type" value="Genomic_DNA"/>
</dbReference>
<organism evidence="2 4">
    <name type="scientific">Acinetobacter baumannii</name>
    <dbReference type="NCBI Taxonomy" id="470"/>
    <lineage>
        <taxon>Bacteria</taxon>
        <taxon>Pseudomonadati</taxon>
        <taxon>Pseudomonadota</taxon>
        <taxon>Gammaproteobacteria</taxon>
        <taxon>Moraxellales</taxon>
        <taxon>Moraxellaceae</taxon>
        <taxon>Acinetobacter</taxon>
        <taxon>Acinetobacter calcoaceticus/baumannii complex</taxon>
    </lineage>
</organism>
<reference evidence="2 4" key="2">
    <citation type="journal article" date="2017" name="Ann. Clin. Microbiol. Antimicrob.">
        <title>New eight genes identified at the clinical multidrug-resistant Acinetobacter baumannii DMS06669 strain in a Vietnam hospital.</title>
        <authorList>
            <person name="Si-Tuan N."/>
            <person name="Ngoc H.M."/>
            <person name="Hang P.T.T."/>
            <person name="Nguyen C."/>
            <person name="Van P.H."/>
            <person name="Huong N.T."/>
        </authorList>
    </citation>
    <scope>NUCLEOTIDE SEQUENCE [LARGE SCALE GENOMIC DNA]</scope>
    <source>
        <strain evidence="2 4">DMS06669</strain>
    </source>
</reference>
<dbReference type="AlphaFoldDB" id="A0A0M3FTH7"/>
<comment type="caution">
    <text evidence="2">The sequence shown here is derived from an EMBL/GenBank/DDBJ whole genome shotgun (WGS) entry which is preliminary data.</text>
</comment>
<dbReference type="Proteomes" id="UP000076296">
    <property type="component" value="Unassembled WGS sequence"/>
</dbReference>
<evidence type="ECO:0000313" key="4">
    <source>
        <dbReference type="Proteomes" id="UP000480763"/>
    </source>
</evidence>
<accession>A0A0M3FTH7</accession>
<evidence type="ECO:0000313" key="2">
    <source>
        <dbReference type="EMBL" id="MYM77625.1"/>
    </source>
</evidence>
<proteinExistence type="predicted"/>
<dbReference type="Proteomes" id="UP000480763">
    <property type="component" value="Unassembled WGS sequence"/>
</dbReference>
<evidence type="ECO:0000313" key="3">
    <source>
        <dbReference type="Proteomes" id="UP000076296"/>
    </source>
</evidence>
<gene>
    <name evidence="2" type="ORF">GSE42_06745</name>
    <name evidence="1" type="ORF">LV35_03640</name>
</gene>
<sequence length="491" mass="55795">MSNTLLLKTDGSINTRSKVFPKLGKCNIAIYRRTNGADEVELWTWGLSHAENPITINGGKFVAWAANVPDRLVVPENPIAIDTTELTLPRQIVCYFKIKIDDGLKSCQLMFNNYLTDTSLCGGNKPDQMKIDYSRRPYTINSMAKMFWNQFVAYDLSDWDMSDVVYAVSMFHNSPNFNQDLSLWDVRKITEFSSMFQGTPFNQPLNSWVTESAVAFAGMFANCVDFNQPLDKWNTSKVSDFSSMFGWAKSFNQPIGNWDTSSATNISYMFENAHAFNQDLNDWNVQKVEYMDGLFKYAKSFNQPLSNWDTRSVVTASQMFMGAESFNQTIENLNFSKCTALRMFMHQAKSFNKPVAALDVSVCTDLAQFFEEALSFNQPVESWNVSACLDMWRMFAYATAFDQPLAAWCPKFNVEVSLDSFMEGKAYRTSYYDDFLNALWLDVNTTRRNQWASRIKPRLLGMGLSKYSSVSSSARANLVSAGWTITDGGQV</sequence>
<dbReference type="NCBIfam" id="TIGR02167">
    <property type="entry name" value="Liste_lipo_26"/>
    <property type="match status" value="2"/>
</dbReference>
<name>A0A0M3FTH7_ACIBA</name>
<dbReference type="EMBL" id="WWCH01000001">
    <property type="protein sequence ID" value="MYM77625.1"/>
    <property type="molecule type" value="Genomic_DNA"/>
</dbReference>
<dbReference type="InterPro" id="IPR011889">
    <property type="entry name" value="Liste_lipo_26"/>
</dbReference>
<reference evidence="1 3" key="1">
    <citation type="submission" date="2016-01" db="EMBL/GenBank/DDBJ databases">
        <title>Draft sequences of Acinetobacter baumannii isolates from wounded military personnel.</title>
        <authorList>
            <person name="Arivett B.A."/>
            <person name="Fiester S.E."/>
            <person name="Ream D.C."/>
            <person name="Actis L.A."/>
        </authorList>
    </citation>
    <scope>NUCLEOTIDE SEQUENCE [LARGE SCALE GENOMIC DNA]</scope>
    <source>
        <strain evidence="1 3">AB2828</strain>
    </source>
</reference>
<dbReference type="Pfam" id="PF03382">
    <property type="entry name" value="DUF285"/>
    <property type="match status" value="1"/>
</dbReference>
<protein>
    <submittedName>
        <fullName evidence="2">BspA family leucine-rich repeat surface protein</fullName>
    </submittedName>
</protein>
<reference evidence="2" key="3">
    <citation type="submission" date="2019-12" db="EMBL/GenBank/DDBJ databases">
        <authorList>
            <person name="Nguyen S.-T."/>
        </authorList>
    </citation>
    <scope>NUCLEOTIDE SEQUENCE</scope>
    <source>
        <strain evidence="2">DMS06669</strain>
    </source>
</reference>
<dbReference type="RefSeq" id="WP_000072426.1">
    <property type="nucleotide sequence ID" value="NZ_CP048131.1"/>
</dbReference>
<evidence type="ECO:0000313" key="1">
    <source>
        <dbReference type="EMBL" id="KZA11548.1"/>
    </source>
</evidence>